<keyword evidence="2 4" id="KW-0547">Nucleotide-binding</keyword>
<dbReference type="PANTHER" id="PTHR23407:SF1">
    <property type="entry name" value="5-FORMYLTETRAHYDROFOLATE CYCLO-LIGASE"/>
    <property type="match status" value="1"/>
</dbReference>
<keyword evidence="5" id="KW-0460">Magnesium</keyword>
<dbReference type="GO" id="GO:0009396">
    <property type="term" value="P:folic acid-containing compound biosynthetic process"/>
    <property type="evidence" value="ECO:0007669"/>
    <property type="project" value="TreeGrafter"/>
</dbReference>
<dbReference type="EMBL" id="FUKP01000049">
    <property type="protein sequence ID" value="SJN28841.1"/>
    <property type="molecule type" value="Genomic_DNA"/>
</dbReference>
<gene>
    <name evidence="6" type="ORF">FM125_07345</name>
</gene>
<evidence type="ECO:0000256" key="2">
    <source>
        <dbReference type="ARBA" id="ARBA00022741"/>
    </source>
</evidence>
<evidence type="ECO:0000313" key="6">
    <source>
        <dbReference type="EMBL" id="SJN28841.1"/>
    </source>
</evidence>
<feature type="binding site" evidence="4">
    <location>
        <position position="68"/>
    </location>
    <ligand>
        <name>substrate</name>
    </ligand>
</feature>
<dbReference type="Proteomes" id="UP000196230">
    <property type="component" value="Unassembled WGS sequence"/>
</dbReference>
<keyword evidence="5" id="KW-0479">Metal-binding</keyword>
<dbReference type="GO" id="GO:0035999">
    <property type="term" value="P:tetrahydrofolate interconversion"/>
    <property type="evidence" value="ECO:0007669"/>
    <property type="project" value="TreeGrafter"/>
</dbReference>
<comment type="cofactor">
    <cofactor evidence="5">
        <name>Mg(2+)</name>
        <dbReference type="ChEBI" id="CHEBI:18420"/>
    </cofactor>
</comment>
<keyword evidence="6" id="KW-0436">Ligase</keyword>
<dbReference type="InterPro" id="IPR002698">
    <property type="entry name" value="FTHF_cligase"/>
</dbReference>
<dbReference type="PANTHER" id="PTHR23407">
    <property type="entry name" value="ATPASE INHIBITOR/5-FORMYLTETRAHYDROFOLATE CYCLO-LIGASE"/>
    <property type="match status" value="1"/>
</dbReference>
<evidence type="ECO:0000256" key="4">
    <source>
        <dbReference type="PIRSR" id="PIRSR006806-1"/>
    </source>
</evidence>
<organism evidence="6 7">
    <name type="scientific">Micrococcus lylae</name>
    <dbReference type="NCBI Taxonomy" id="1273"/>
    <lineage>
        <taxon>Bacteria</taxon>
        <taxon>Bacillati</taxon>
        <taxon>Actinomycetota</taxon>
        <taxon>Actinomycetes</taxon>
        <taxon>Micrococcales</taxon>
        <taxon>Micrococcaceae</taxon>
        <taxon>Micrococcus</taxon>
    </lineage>
</organism>
<evidence type="ECO:0000256" key="1">
    <source>
        <dbReference type="ARBA" id="ARBA00010638"/>
    </source>
</evidence>
<dbReference type="PIRSF" id="PIRSF006806">
    <property type="entry name" value="FTHF_cligase"/>
    <property type="match status" value="1"/>
</dbReference>
<feature type="binding site" evidence="4">
    <location>
        <position position="73"/>
    </location>
    <ligand>
        <name>substrate</name>
    </ligand>
</feature>
<protein>
    <recommendedName>
        <fullName evidence="5">5-formyltetrahydrofolate cyclo-ligase</fullName>
        <ecNumber evidence="5">6.3.3.2</ecNumber>
    </recommendedName>
</protein>
<dbReference type="InterPro" id="IPR024185">
    <property type="entry name" value="FTHF_cligase-like_sf"/>
</dbReference>
<keyword evidence="3 4" id="KW-0067">ATP-binding</keyword>
<proteinExistence type="inferred from homology"/>
<dbReference type="SUPFAM" id="SSF100950">
    <property type="entry name" value="NagB/RpiA/CoA transferase-like"/>
    <property type="match status" value="1"/>
</dbReference>
<evidence type="ECO:0000256" key="5">
    <source>
        <dbReference type="RuleBase" id="RU361279"/>
    </source>
</evidence>
<sequence>MRDMDTPETCAEAKARLRTQVRSRRRERDDAERARLSEAAVGHLWSWLGPRIAERAAAGADTTVATVLPMPTEPDTASLRTRLHAADARVLVPVTAEGRRMDWTVWTPGVATARSAHAPVEEPVGERLPTSALHTAAALIMPGLAVDSAGMRLGQGGGYYDRALAALPDRLPRVALLFPDEVLPAGQVPAEATDRPVHGVATADGLVWFGPPFADADPTGAGRAGQRD</sequence>
<dbReference type="GO" id="GO:0030272">
    <property type="term" value="F:5-formyltetrahydrofolate cyclo-ligase activity"/>
    <property type="evidence" value="ECO:0007669"/>
    <property type="project" value="UniProtKB-EC"/>
</dbReference>
<evidence type="ECO:0000256" key="3">
    <source>
        <dbReference type="ARBA" id="ARBA00022840"/>
    </source>
</evidence>
<name>A0A1R4J9M7_9MICC</name>
<dbReference type="AlphaFoldDB" id="A0A1R4J9M7"/>
<dbReference type="InterPro" id="IPR037171">
    <property type="entry name" value="NagB/RpiA_transferase-like"/>
</dbReference>
<evidence type="ECO:0000313" key="7">
    <source>
        <dbReference type="Proteomes" id="UP000196230"/>
    </source>
</evidence>
<dbReference type="NCBIfam" id="TIGR02727">
    <property type="entry name" value="MTHFS_bact"/>
    <property type="match status" value="1"/>
</dbReference>
<feature type="binding site" evidence="4">
    <location>
        <begin position="152"/>
        <end position="160"/>
    </location>
    <ligand>
        <name>ATP</name>
        <dbReference type="ChEBI" id="CHEBI:30616"/>
    </ligand>
</feature>
<dbReference type="GO" id="GO:0005524">
    <property type="term" value="F:ATP binding"/>
    <property type="evidence" value="ECO:0007669"/>
    <property type="project" value="UniProtKB-KW"/>
</dbReference>
<comment type="similarity">
    <text evidence="1 5">Belongs to the 5-formyltetrahydrofolate cyclo-ligase family.</text>
</comment>
<comment type="catalytic activity">
    <reaction evidence="5">
        <text>(6S)-5-formyl-5,6,7,8-tetrahydrofolate + ATP = (6R)-5,10-methenyltetrahydrofolate + ADP + phosphate</text>
        <dbReference type="Rhea" id="RHEA:10488"/>
        <dbReference type="ChEBI" id="CHEBI:30616"/>
        <dbReference type="ChEBI" id="CHEBI:43474"/>
        <dbReference type="ChEBI" id="CHEBI:57455"/>
        <dbReference type="ChEBI" id="CHEBI:57457"/>
        <dbReference type="ChEBI" id="CHEBI:456216"/>
        <dbReference type="EC" id="6.3.3.2"/>
    </reaction>
</comment>
<feature type="binding site" evidence="4">
    <location>
        <begin position="14"/>
        <end position="18"/>
    </location>
    <ligand>
        <name>ATP</name>
        <dbReference type="ChEBI" id="CHEBI:30616"/>
    </ligand>
</feature>
<reference evidence="6 7" key="1">
    <citation type="submission" date="2017-02" db="EMBL/GenBank/DDBJ databases">
        <authorList>
            <person name="Peterson S.W."/>
        </authorList>
    </citation>
    <scope>NUCLEOTIDE SEQUENCE [LARGE SCALE GENOMIC DNA]</scope>
    <source>
        <strain evidence="6 7">2B3F</strain>
    </source>
</reference>
<dbReference type="EC" id="6.3.3.2" evidence="5"/>
<dbReference type="Gene3D" id="3.40.50.10420">
    <property type="entry name" value="NagB/RpiA/CoA transferase-like"/>
    <property type="match status" value="1"/>
</dbReference>
<dbReference type="GO" id="GO:0046872">
    <property type="term" value="F:metal ion binding"/>
    <property type="evidence" value="ECO:0007669"/>
    <property type="project" value="UniProtKB-KW"/>
</dbReference>
<accession>A0A1R4J9M7</accession>
<dbReference type="Pfam" id="PF01812">
    <property type="entry name" value="5-FTHF_cyc-lig"/>
    <property type="match status" value="1"/>
</dbReference>